<name>A0A8S9N6P3_BRACR</name>
<feature type="region of interest" description="Disordered" evidence="1">
    <location>
        <begin position="1"/>
        <end position="21"/>
    </location>
</feature>
<evidence type="ECO:0000313" key="3">
    <source>
        <dbReference type="Proteomes" id="UP000712600"/>
    </source>
</evidence>
<sequence>MIRMDLEKTKSKSGNGPRDLVGLNKLKKASWPKCITARRCKEEAEPAERNLVGAQVECVSSLSWMD</sequence>
<evidence type="ECO:0000313" key="2">
    <source>
        <dbReference type="EMBL" id="KAF3489452.1"/>
    </source>
</evidence>
<gene>
    <name evidence="2" type="ORF">F2Q69_00057191</name>
</gene>
<dbReference type="Proteomes" id="UP000712600">
    <property type="component" value="Unassembled WGS sequence"/>
</dbReference>
<protein>
    <submittedName>
        <fullName evidence="2">Uncharacterized protein</fullName>
    </submittedName>
</protein>
<reference evidence="2" key="1">
    <citation type="submission" date="2019-12" db="EMBL/GenBank/DDBJ databases">
        <title>Genome sequencing and annotation of Brassica cretica.</title>
        <authorList>
            <person name="Studholme D.J."/>
            <person name="Sarris P."/>
        </authorList>
    </citation>
    <scope>NUCLEOTIDE SEQUENCE</scope>
    <source>
        <strain evidence="2">PFS-109/04</strain>
        <tissue evidence="2">Leaf</tissue>
    </source>
</reference>
<proteinExistence type="predicted"/>
<dbReference type="EMBL" id="QGKX02002183">
    <property type="protein sequence ID" value="KAF3489452.1"/>
    <property type="molecule type" value="Genomic_DNA"/>
</dbReference>
<accession>A0A8S9N6P3</accession>
<comment type="caution">
    <text evidence="2">The sequence shown here is derived from an EMBL/GenBank/DDBJ whole genome shotgun (WGS) entry which is preliminary data.</text>
</comment>
<dbReference type="AlphaFoldDB" id="A0A8S9N6P3"/>
<organism evidence="2 3">
    <name type="scientific">Brassica cretica</name>
    <name type="common">Mustard</name>
    <dbReference type="NCBI Taxonomy" id="69181"/>
    <lineage>
        <taxon>Eukaryota</taxon>
        <taxon>Viridiplantae</taxon>
        <taxon>Streptophyta</taxon>
        <taxon>Embryophyta</taxon>
        <taxon>Tracheophyta</taxon>
        <taxon>Spermatophyta</taxon>
        <taxon>Magnoliopsida</taxon>
        <taxon>eudicotyledons</taxon>
        <taxon>Gunneridae</taxon>
        <taxon>Pentapetalae</taxon>
        <taxon>rosids</taxon>
        <taxon>malvids</taxon>
        <taxon>Brassicales</taxon>
        <taxon>Brassicaceae</taxon>
        <taxon>Brassiceae</taxon>
        <taxon>Brassica</taxon>
    </lineage>
</organism>
<evidence type="ECO:0000256" key="1">
    <source>
        <dbReference type="SAM" id="MobiDB-lite"/>
    </source>
</evidence>
<feature type="compositionally biased region" description="Basic and acidic residues" evidence="1">
    <location>
        <begin position="1"/>
        <end position="10"/>
    </location>
</feature>